<protein>
    <submittedName>
        <fullName evidence="2">Uncharacterized protein</fullName>
    </submittedName>
</protein>
<organism evidence="2 3">
    <name type="scientific">Trichonephila clavipes</name>
    <name type="common">Golden silk orbweaver</name>
    <name type="synonym">Nephila clavipes</name>
    <dbReference type="NCBI Taxonomy" id="2585209"/>
    <lineage>
        <taxon>Eukaryota</taxon>
        <taxon>Metazoa</taxon>
        <taxon>Ecdysozoa</taxon>
        <taxon>Arthropoda</taxon>
        <taxon>Chelicerata</taxon>
        <taxon>Arachnida</taxon>
        <taxon>Araneae</taxon>
        <taxon>Araneomorphae</taxon>
        <taxon>Entelegynae</taxon>
        <taxon>Araneoidea</taxon>
        <taxon>Nephilidae</taxon>
        <taxon>Trichonephila</taxon>
    </lineage>
</organism>
<name>A0A8X6SQW7_TRICX</name>
<accession>A0A8X6SQW7</accession>
<evidence type="ECO:0000313" key="3">
    <source>
        <dbReference type="Proteomes" id="UP000887159"/>
    </source>
</evidence>
<feature type="compositionally biased region" description="Low complexity" evidence="1">
    <location>
        <begin position="116"/>
        <end position="134"/>
    </location>
</feature>
<feature type="region of interest" description="Disordered" evidence="1">
    <location>
        <begin position="87"/>
        <end position="157"/>
    </location>
</feature>
<proteinExistence type="predicted"/>
<dbReference type="AlphaFoldDB" id="A0A8X6SQW7"/>
<sequence>MASDDNMTLDSRTPSRPSTPTPTANCLRYTEMTDEISGLATAIQANENIINGMFRFGNLYPDDECIIMQHNLLQTLKTKHEQRVSEFGSLSPCDTPGFPRHHTPPSSPSKLNVAQLSNNENSNLNLNINRNKNSSQKRKENEDGFISPPLSKVNKGNTNASQLNFEIELIKFKTNLKILMKKRQGLPLKTRKLMIKTPTPPQSHKTFHHP</sequence>
<evidence type="ECO:0000313" key="2">
    <source>
        <dbReference type="EMBL" id="GFY12816.1"/>
    </source>
</evidence>
<keyword evidence="3" id="KW-1185">Reference proteome</keyword>
<feature type="compositionally biased region" description="Low complexity" evidence="1">
    <location>
        <begin position="11"/>
        <end position="23"/>
    </location>
</feature>
<reference evidence="2" key="1">
    <citation type="submission" date="2020-08" db="EMBL/GenBank/DDBJ databases">
        <title>Multicomponent nature underlies the extraordinary mechanical properties of spider dragline silk.</title>
        <authorList>
            <person name="Kono N."/>
            <person name="Nakamura H."/>
            <person name="Mori M."/>
            <person name="Yoshida Y."/>
            <person name="Ohtoshi R."/>
            <person name="Malay A.D."/>
            <person name="Moran D.A.P."/>
            <person name="Tomita M."/>
            <person name="Numata K."/>
            <person name="Arakawa K."/>
        </authorList>
    </citation>
    <scope>NUCLEOTIDE SEQUENCE</scope>
</reference>
<gene>
    <name evidence="2" type="ORF">TNCV_4284741</name>
</gene>
<dbReference type="EMBL" id="BMAU01021316">
    <property type="protein sequence ID" value="GFY12816.1"/>
    <property type="molecule type" value="Genomic_DNA"/>
</dbReference>
<dbReference type="Proteomes" id="UP000887159">
    <property type="component" value="Unassembled WGS sequence"/>
</dbReference>
<evidence type="ECO:0000256" key="1">
    <source>
        <dbReference type="SAM" id="MobiDB-lite"/>
    </source>
</evidence>
<comment type="caution">
    <text evidence="2">The sequence shown here is derived from an EMBL/GenBank/DDBJ whole genome shotgun (WGS) entry which is preliminary data.</text>
</comment>
<feature type="region of interest" description="Disordered" evidence="1">
    <location>
        <begin position="1"/>
        <end position="24"/>
    </location>
</feature>
<feature type="compositionally biased region" description="Polar residues" evidence="1">
    <location>
        <begin position="1"/>
        <end position="10"/>
    </location>
</feature>